<dbReference type="EMBL" id="QKWP01002233">
    <property type="protein sequence ID" value="RIB04185.1"/>
    <property type="molecule type" value="Genomic_DNA"/>
</dbReference>
<accession>A0A397U1N3</accession>
<protein>
    <submittedName>
        <fullName evidence="1">Uncharacterized protein</fullName>
    </submittedName>
</protein>
<dbReference type="OrthoDB" id="424572at2759"/>
<evidence type="ECO:0000313" key="1">
    <source>
        <dbReference type="EMBL" id="RIB04185.1"/>
    </source>
</evidence>
<dbReference type="AlphaFoldDB" id="A0A397U1N3"/>
<evidence type="ECO:0000313" key="2">
    <source>
        <dbReference type="Proteomes" id="UP000266673"/>
    </source>
</evidence>
<dbReference type="Proteomes" id="UP000266673">
    <property type="component" value="Unassembled WGS sequence"/>
</dbReference>
<sequence length="108" mass="12219">MKTSESNNKGKESNENDIAYDSMLIGENGQGYIRSNEVSDTDNELGTKNNQVVGLDKLSDFGKSITEEEFLKEFFKEVSHTLERAFLDGYMIEIASIKLNTCFKYNIS</sequence>
<keyword evidence="2" id="KW-1185">Reference proteome</keyword>
<organism evidence="1 2">
    <name type="scientific">Gigaspora rosea</name>
    <dbReference type="NCBI Taxonomy" id="44941"/>
    <lineage>
        <taxon>Eukaryota</taxon>
        <taxon>Fungi</taxon>
        <taxon>Fungi incertae sedis</taxon>
        <taxon>Mucoromycota</taxon>
        <taxon>Glomeromycotina</taxon>
        <taxon>Glomeromycetes</taxon>
        <taxon>Diversisporales</taxon>
        <taxon>Gigasporaceae</taxon>
        <taxon>Gigaspora</taxon>
    </lineage>
</organism>
<name>A0A397U1N3_9GLOM</name>
<proteinExistence type="predicted"/>
<comment type="caution">
    <text evidence="1">The sequence shown here is derived from an EMBL/GenBank/DDBJ whole genome shotgun (WGS) entry which is preliminary data.</text>
</comment>
<reference evidence="1 2" key="1">
    <citation type="submission" date="2018-06" db="EMBL/GenBank/DDBJ databases">
        <title>Comparative genomics reveals the genomic features of Rhizophagus irregularis, R. cerebriforme, R. diaphanum and Gigaspora rosea, and their symbiotic lifestyle signature.</title>
        <authorList>
            <person name="Morin E."/>
            <person name="San Clemente H."/>
            <person name="Chen E.C.H."/>
            <person name="De La Providencia I."/>
            <person name="Hainaut M."/>
            <person name="Kuo A."/>
            <person name="Kohler A."/>
            <person name="Murat C."/>
            <person name="Tang N."/>
            <person name="Roy S."/>
            <person name="Loubradou J."/>
            <person name="Henrissat B."/>
            <person name="Grigoriev I.V."/>
            <person name="Corradi N."/>
            <person name="Roux C."/>
            <person name="Martin F.M."/>
        </authorList>
    </citation>
    <scope>NUCLEOTIDE SEQUENCE [LARGE SCALE GENOMIC DNA]</scope>
    <source>
        <strain evidence="1 2">DAOM 194757</strain>
    </source>
</reference>
<gene>
    <name evidence="1" type="ORF">C2G38_2223032</name>
</gene>